<dbReference type="WBParaSite" id="L893_g11774.t1">
    <property type="protein sequence ID" value="L893_g11774.t1"/>
    <property type="gene ID" value="L893_g11774"/>
</dbReference>
<evidence type="ECO:0000313" key="2">
    <source>
        <dbReference type="Proteomes" id="UP000095287"/>
    </source>
</evidence>
<dbReference type="AlphaFoldDB" id="A0A1I7Y1H2"/>
<evidence type="ECO:0000313" key="3">
    <source>
        <dbReference type="WBParaSite" id="L893_g11774.t1"/>
    </source>
</evidence>
<proteinExistence type="predicted"/>
<keyword evidence="1" id="KW-0732">Signal</keyword>
<keyword evidence="2" id="KW-1185">Reference proteome</keyword>
<evidence type="ECO:0000256" key="1">
    <source>
        <dbReference type="SAM" id="SignalP"/>
    </source>
</evidence>
<reference evidence="3" key="1">
    <citation type="submission" date="2016-11" db="UniProtKB">
        <authorList>
            <consortium name="WormBaseParasite"/>
        </authorList>
    </citation>
    <scope>IDENTIFICATION</scope>
</reference>
<dbReference type="Proteomes" id="UP000095287">
    <property type="component" value="Unplaced"/>
</dbReference>
<name>A0A1I7Y1H2_9BILA</name>
<organism evidence="2 3">
    <name type="scientific">Steinernema glaseri</name>
    <dbReference type="NCBI Taxonomy" id="37863"/>
    <lineage>
        <taxon>Eukaryota</taxon>
        <taxon>Metazoa</taxon>
        <taxon>Ecdysozoa</taxon>
        <taxon>Nematoda</taxon>
        <taxon>Chromadorea</taxon>
        <taxon>Rhabditida</taxon>
        <taxon>Tylenchina</taxon>
        <taxon>Panagrolaimomorpha</taxon>
        <taxon>Strongyloidoidea</taxon>
        <taxon>Steinernematidae</taxon>
        <taxon>Steinernema</taxon>
    </lineage>
</organism>
<feature type="signal peptide" evidence="1">
    <location>
        <begin position="1"/>
        <end position="18"/>
    </location>
</feature>
<sequence>MTPKLFLLVTLLPVFGLAILTPPITELSRDVYESLKLEPANFAATCNDVDFEAAQADFNKAINIDTKYKWRDAEILSQQVLNRMSTSAQSFLKVCTARTKFYQRMAMMYDGCINRLYLINKLGPSATNISAPYIYTEMWQQLDFLCNGGKELALRNFYHFNMFKTNPAFETCKKNFISDVNSDHYDFCGFAGVFIECSNKAYADYLHNLQLGWLICEELRVGFAYDCRDLRCHVIDPNSK</sequence>
<dbReference type="PANTHER" id="PTHR34311">
    <property type="entry name" value="PROTEIN CBG21698-RELATED"/>
    <property type="match status" value="1"/>
</dbReference>
<feature type="chain" id="PRO_5009311598" evidence="1">
    <location>
        <begin position="19"/>
        <end position="240"/>
    </location>
</feature>
<protein>
    <submittedName>
        <fullName evidence="3">TPR_REGION domain-containing protein</fullName>
    </submittedName>
</protein>
<accession>A0A1I7Y1H2</accession>